<dbReference type="RefSeq" id="WP_307216986.1">
    <property type="nucleotide sequence ID" value="NZ_JAUSTI010000007.1"/>
</dbReference>
<evidence type="ECO:0000256" key="6">
    <source>
        <dbReference type="ARBA" id="ARBA00022989"/>
    </source>
</evidence>
<evidence type="ECO:0000256" key="4">
    <source>
        <dbReference type="ARBA" id="ARBA00022544"/>
    </source>
</evidence>
<evidence type="ECO:0000256" key="8">
    <source>
        <dbReference type="SAM" id="Phobius"/>
    </source>
</evidence>
<feature type="transmembrane region" description="Helical" evidence="8">
    <location>
        <begin position="46"/>
        <end position="66"/>
    </location>
</feature>
<feature type="transmembrane region" description="Helical" evidence="8">
    <location>
        <begin position="270"/>
        <end position="291"/>
    </location>
</feature>
<gene>
    <name evidence="9" type="ORF">J2T19_003021</name>
</gene>
<feature type="transmembrane region" description="Helical" evidence="8">
    <location>
        <begin position="303"/>
        <end position="322"/>
    </location>
</feature>
<evidence type="ECO:0000256" key="7">
    <source>
        <dbReference type="ARBA" id="ARBA00023136"/>
    </source>
</evidence>
<feature type="transmembrane region" description="Helical" evidence="8">
    <location>
        <begin position="12"/>
        <end position="34"/>
    </location>
</feature>
<evidence type="ECO:0000256" key="3">
    <source>
        <dbReference type="ARBA" id="ARBA00022448"/>
    </source>
</evidence>
<feature type="transmembrane region" description="Helical" evidence="8">
    <location>
        <begin position="118"/>
        <end position="137"/>
    </location>
</feature>
<keyword evidence="3" id="KW-0813">Transport</keyword>
<keyword evidence="4" id="KW-0309">Germination</keyword>
<feature type="transmembrane region" description="Helical" evidence="8">
    <location>
        <begin position="149"/>
        <end position="168"/>
    </location>
</feature>
<evidence type="ECO:0000256" key="1">
    <source>
        <dbReference type="ARBA" id="ARBA00004141"/>
    </source>
</evidence>
<evidence type="ECO:0000256" key="5">
    <source>
        <dbReference type="ARBA" id="ARBA00022692"/>
    </source>
</evidence>
<keyword evidence="6 8" id="KW-1133">Transmembrane helix</keyword>
<keyword evidence="5 8" id="KW-0812">Transmembrane</keyword>
<keyword evidence="7 8" id="KW-0472">Membrane</keyword>
<protein>
    <submittedName>
        <fullName evidence="9">Spore germination protein KB</fullName>
    </submittedName>
</protein>
<dbReference type="NCBIfam" id="TIGR00912">
    <property type="entry name" value="2A0309"/>
    <property type="match status" value="1"/>
</dbReference>
<keyword evidence="10" id="KW-1185">Reference proteome</keyword>
<proteinExistence type="inferred from homology"/>
<evidence type="ECO:0000313" key="9">
    <source>
        <dbReference type="EMBL" id="MDQ0171559.1"/>
    </source>
</evidence>
<comment type="subcellular location">
    <subcellularLocation>
        <location evidence="1">Membrane</location>
        <topology evidence="1">Multi-pass membrane protein</topology>
    </subcellularLocation>
</comment>
<evidence type="ECO:0000256" key="2">
    <source>
        <dbReference type="ARBA" id="ARBA00007998"/>
    </source>
</evidence>
<accession>A0ABT9WEU3</accession>
<dbReference type="PANTHER" id="PTHR34975:SF2">
    <property type="entry name" value="SPORE GERMINATION PROTEIN A2"/>
    <property type="match status" value="1"/>
</dbReference>
<feature type="transmembrane region" description="Helical" evidence="8">
    <location>
        <begin position="86"/>
        <end position="106"/>
    </location>
</feature>
<comment type="similarity">
    <text evidence="2">Belongs to the amino acid-polyamine-organocation (APC) superfamily. Spore germination protein (SGP) (TC 2.A.3.9) family.</text>
</comment>
<dbReference type="Gene3D" id="1.20.1740.10">
    <property type="entry name" value="Amino acid/polyamine transporter I"/>
    <property type="match status" value="1"/>
</dbReference>
<evidence type="ECO:0000313" key="10">
    <source>
        <dbReference type="Proteomes" id="UP001233836"/>
    </source>
</evidence>
<feature type="transmembrane region" description="Helical" evidence="8">
    <location>
        <begin position="338"/>
        <end position="357"/>
    </location>
</feature>
<feature type="transmembrane region" description="Helical" evidence="8">
    <location>
        <begin position="220"/>
        <end position="240"/>
    </location>
</feature>
<dbReference type="Pfam" id="PF03845">
    <property type="entry name" value="Spore_permease"/>
    <property type="match status" value="1"/>
</dbReference>
<dbReference type="EMBL" id="JAUSTI010000007">
    <property type="protein sequence ID" value="MDQ0171559.1"/>
    <property type="molecule type" value="Genomic_DNA"/>
</dbReference>
<comment type="caution">
    <text evidence="9">The sequence shown here is derived from an EMBL/GenBank/DDBJ whole genome shotgun (WGS) entry which is preliminary data.</text>
</comment>
<sequence length="380" mass="41728">MLTEKGKISVTQLAFMIFPAILATSILSVPGITMHYAGHDMWISPIWGSLVGLATIGISLGLERLYPGKTIMQSSTLIIGWFPGKLLGLLYLGFLPHLTGLIIRGYGEFIASNALPKTPLFVIMGTMVVVCMINVRLGIEVVGRTSQVFVTLVVVLLCLIFVLLTKELKPAEMLPFMERGIVPSLKGAVAPAAWFSEYIVLAFMLPYVNRKKGLTRTMLFSLLFTTVAMTVTNLICLFLIGDLTDSFAYPVMIAARYITIADFLQHIESIIIAIWIFGIFVKISVFLYIFATSTAEWFGLNDYRPVVVPLAFLCMVFAYWIVSDTASAANLISSSANVYTLVLLLAFPAILYGIALLKTMWKRNRGDGAKASSEGTECGK</sequence>
<dbReference type="InterPro" id="IPR004761">
    <property type="entry name" value="Spore_GerAB"/>
</dbReference>
<name>A0ABT9WEU3_9BACL</name>
<dbReference type="PANTHER" id="PTHR34975">
    <property type="entry name" value="SPORE GERMINATION PROTEIN A2"/>
    <property type="match status" value="1"/>
</dbReference>
<feature type="transmembrane region" description="Helical" evidence="8">
    <location>
        <begin position="188"/>
        <end position="208"/>
    </location>
</feature>
<organism evidence="9 10">
    <name type="scientific">Paenibacillus tundrae</name>
    <dbReference type="NCBI Taxonomy" id="528187"/>
    <lineage>
        <taxon>Bacteria</taxon>
        <taxon>Bacillati</taxon>
        <taxon>Bacillota</taxon>
        <taxon>Bacilli</taxon>
        <taxon>Bacillales</taxon>
        <taxon>Paenibacillaceae</taxon>
        <taxon>Paenibacillus</taxon>
    </lineage>
</organism>
<dbReference type="Proteomes" id="UP001233836">
    <property type="component" value="Unassembled WGS sequence"/>
</dbReference>
<reference evidence="9 10" key="1">
    <citation type="submission" date="2023-07" db="EMBL/GenBank/DDBJ databases">
        <title>Sorghum-associated microbial communities from plants grown in Nebraska, USA.</title>
        <authorList>
            <person name="Schachtman D."/>
        </authorList>
    </citation>
    <scope>NUCLEOTIDE SEQUENCE [LARGE SCALE GENOMIC DNA]</scope>
    <source>
        <strain evidence="9 10">DS1314</strain>
    </source>
</reference>